<dbReference type="SUPFAM" id="SSF53254">
    <property type="entry name" value="Phosphoglycerate mutase-like"/>
    <property type="match status" value="1"/>
</dbReference>
<dbReference type="Proteomes" id="UP000009877">
    <property type="component" value="Unassembled WGS sequence"/>
</dbReference>
<dbReference type="AlphaFoldDB" id="M2WBT7"/>
<reference evidence="1 2" key="1">
    <citation type="journal article" date="2014" name="Genome Announc.">
        <title>Draft Genome Sequence of Kocuria palustris PEL.</title>
        <authorList>
            <person name="Sharma G."/>
            <person name="Khatri I."/>
            <person name="Subramanian S."/>
        </authorList>
    </citation>
    <scope>NUCLEOTIDE SEQUENCE [LARGE SCALE GENOMIC DNA]</scope>
    <source>
        <strain evidence="1 2">PEL</strain>
    </source>
</reference>
<proteinExistence type="predicted"/>
<dbReference type="InterPro" id="IPR022492">
    <property type="entry name" value="Phosphomutase_MSMEG4193_put"/>
</dbReference>
<dbReference type="Pfam" id="PF00300">
    <property type="entry name" value="His_Phos_1"/>
    <property type="match status" value="1"/>
</dbReference>
<dbReference type="NCBIfam" id="TIGR03848">
    <property type="entry name" value="MSMEG_4193"/>
    <property type="match status" value="1"/>
</dbReference>
<keyword evidence="2" id="KW-1185">Reference proteome</keyword>
<dbReference type="InterPro" id="IPR013078">
    <property type="entry name" value="His_Pase_superF_clade-1"/>
</dbReference>
<organism evidence="1 2">
    <name type="scientific">Kocuria palustris PEL</name>
    <dbReference type="NCBI Taxonomy" id="1236550"/>
    <lineage>
        <taxon>Bacteria</taxon>
        <taxon>Bacillati</taxon>
        <taxon>Actinomycetota</taxon>
        <taxon>Actinomycetes</taxon>
        <taxon>Micrococcales</taxon>
        <taxon>Micrococcaceae</taxon>
        <taxon>Kocuria</taxon>
    </lineage>
</organism>
<dbReference type="GO" id="GO:0016791">
    <property type="term" value="F:phosphatase activity"/>
    <property type="evidence" value="ECO:0007669"/>
    <property type="project" value="TreeGrafter"/>
</dbReference>
<dbReference type="PANTHER" id="PTHR48100">
    <property type="entry name" value="BROAD-SPECIFICITY PHOSPHATASE YOR283W-RELATED"/>
    <property type="match status" value="1"/>
</dbReference>
<dbReference type="RefSeq" id="WP_006215347.1">
    <property type="nucleotide sequence ID" value="NZ_ANHZ02000019.1"/>
</dbReference>
<evidence type="ECO:0000313" key="1">
    <source>
        <dbReference type="EMBL" id="EME35917.1"/>
    </source>
</evidence>
<dbReference type="CDD" id="cd07067">
    <property type="entry name" value="HP_PGM_like"/>
    <property type="match status" value="1"/>
</dbReference>
<dbReference type="InterPro" id="IPR029033">
    <property type="entry name" value="His_PPase_superfam"/>
</dbReference>
<dbReference type="Gene3D" id="3.40.50.1240">
    <property type="entry name" value="Phosphoglycerate mutase-like"/>
    <property type="match status" value="1"/>
</dbReference>
<dbReference type="PANTHER" id="PTHR48100:SF1">
    <property type="entry name" value="HISTIDINE PHOSPHATASE FAMILY PROTEIN-RELATED"/>
    <property type="match status" value="1"/>
</dbReference>
<dbReference type="InterPro" id="IPR050275">
    <property type="entry name" value="PGM_Phosphatase"/>
</dbReference>
<sequence>MSDRQTETDSSQTSAERPTLILLVRHGLTPTTGKVLPGRAPGLHLSEKGLAQAERLAERFQGLAVDALYTSPLERTRETAEPVEKATGLTAEAQSDLLECDFGEWTGEKLKHLAKLPEWTAVQQSPSSFRFPDGESFTEMQYRMVEGIQRLRDRHPGQTVVCFSHADPIKVLLNHALGSHLDHFQRISVDPCSVSAISYMPGRAPSVLRMNTTDGFLSDLLSD</sequence>
<dbReference type="EMBL" id="ANHZ02000019">
    <property type="protein sequence ID" value="EME35917.1"/>
    <property type="molecule type" value="Genomic_DNA"/>
</dbReference>
<accession>M2WBT7</accession>
<comment type="caution">
    <text evidence="1">The sequence shown here is derived from an EMBL/GenBank/DDBJ whole genome shotgun (WGS) entry which is preliminary data.</text>
</comment>
<dbReference type="STRING" id="71999.KPaMU14_00130"/>
<dbReference type="SMART" id="SM00855">
    <property type="entry name" value="PGAM"/>
    <property type="match status" value="1"/>
</dbReference>
<gene>
    <name evidence="1" type="ORF">C884_00918</name>
</gene>
<protein>
    <submittedName>
        <fullName evidence="1">Phosphoglycerate mutase</fullName>
    </submittedName>
</protein>
<dbReference type="GO" id="GO:0005737">
    <property type="term" value="C:cytoplasm"/>
    <property type="evidence" value="ECO:0007669"/>
    <property type="project" value="TreeGrafter"/>
</dbReference>
<name>M2WBT7_9MICC</name>
<evidence type="ECO:0000313" key="2">
    <source>
        <dbReference type="Proteomes" id="UP000009877"/>
    </source>
</evidence>